<proteinExistence type="predicted"/>
<keyword evidence="2" id="KW-1185">Reference proteome</keyword>
<gene>
    <name evidence="1" type="ORF">CALMAC_LOCUS21018</name>
</gene>
<dbReference type="AlphaFoldDB" id="A0A653DYX7"/>
<sequence length="97" mass="11466">MRSYLKLRLDFLAITLYAKTISIQFAFQRQIDYDRILYQQEIYRVYDEPNECFMQLPVTPPIAAAPYILPGYHCAKDEKSVSYENGARKAENTYAWK</sequence>
<dbReference type="EMBL" id="CAACVG010015503">
    <property type="protein sequence ID" value="VEN64511.1"/>
    <property type="molecule type" value="Genomic_DNA"/>
</dbReference>
<accession>A0A653DYX7</accession>
<protein>
    <submittedName>
        <fullName evidence="1">Uncharacterized protein</fullName>
    </submittedName>
</protein>
<name>A0A653DYX7_CALMS</name>
<dbReference type="Proteomes" id="UP000410492">
    <property type="component" value="Unassembled WGS sequence"/>
</dbReference>
<evidence type="ECO:0000313" key="1">
    <source>
        <dbReference type="EMBL" id="VEN64511.1"/>
    </source>
</evidence>
<evidence type="ECO:0000313" key="2">
    <source>
        <dbReference type="Proteomes" id="UP000410492"/>
    </source>
</evidence>
<reference evidence="1 2" key="1">
    <citation type="submission" date="2019-01" db="EMBL/GenBank/DDBJ databases">
        <authorList>
            <person name="Sayadi A."/>
        </authorList>
    </citation>
    <scope>NUCLEOTIDE SEQUENCE [LARGE SCALE GENOMIC DNA]</scope>
</reference>
<organism evidence="1 2">
    <name type="scientific">Callosobruchus maculatus</name>
    <name type="common">Southern cowpea weevil</name>
    <name type="synonym">Pulse bruchid</name>
    <dbReference type="NCBI Taxonomy" id="64391"/>
    <lineage>
        <taxon>Eukaryota</taxon>
        <taxon>Metazoa</taxon>
        <taxon>Ecdysozoa</taxon>
        <taxon>Arthropoda</taxon>
        <taxon>Hexapoda</taxon>
        <taxon>Insecta</taxon>
        <taxon>Pterygota</taxon>
        <taxon>Neoptera</taxon>
        <taxon>Endopterygota</taxon>
        <taxon>Coleoptera</taxon>
        <taxon>Polyphaga</taxon>
        <taxon>Cucujiformia</taxon>
        <taxon>Chrysomeloidea</taxon>
        <taxon>Chrysomelidae</taxon>
        <taxon>Bruchinae</taxon>
        <taxon>Bruchini</taxon>
        <taxon>Callosobruchus</taxon>
    </lineage>
</organism>